<dbReference type="Pfam" id="PF13416">
    <property type="entry name" value="SBP_bac_8"/>
    <property type="match status" value="1"/>
</dbReference>
<dbReference type="EMBL" id="UINC01164118">
    <property type="protein sequence ID" value="SVD64794.1"/>
    <property type="molecule type" value="Genomic_DNA"/>
</dbReference>
<dbReference type="SUPFAM" id="SSF53850">
    <property type="entry name" value="Periplasmic binding protein-like II"/>
    <property type="match status" value="1"/>
</dbReference>
<dbReference type="AlphaFoldDB" id="A0A382X1P7"/>
<reference evidence="1" key="1">
    <citation type="submission" date="2018-05" db="EMBL/GenBank/DDBJ databases">
        <authorList>
            <person name="Lanie J.A."/>
            <person name="Ng W.-L."/>
            <person name="Kazmierczak K.M."/>
            <person name="Andrzejewski T.M."/>
            <person name="Davidsen T.M."/>
            <person name="Wayne K.J."/>
            <person name="Tettelin H."/>
            <person name="Glass J.I."/>
            <person name="Rusch D."/>
            <person name="Podicherti R."/>
            <person name="Tsui H.-C.T."/>
            <person name="Winkler M.E."/>
        </authorList>
    </citation>
    <scope>NUCLEOTIDE SEQUENCE</scope>
</reference>
<evidence type="ECO:0008006" key="2">
    <source>
        <dbReference type="Google" id="ProtNLM"/>
    </source>
</evidence>
<organism evidence="1">
    <name type="scientific">marine metagenome</name>
    <dbReference type="NCBI Taxonomy" id="408172"/>
    <lineage>
        <taxon>unclassified sequences</taxon>
        <taxon>metagenomes</taxon>
        <taxon>ecological metagenomes</taxon>
    </lineage>
</organism>
<proteinExistence type="predicted"/>
<dbReference type="Gene3D" id="3.40.190.10">
    <property type="entry name" value="Periplasmic binding protein-like II"/>
    <property type="match status" value="2"/>
</dbReference>
<accession>A0A382X1P7</accession>
<name>A0A382X1P7_9ZZZZ</name>
<dbReference type="InterPro" id="IPR006059">
    <property type="entry name" value="SBP"/>
</dbReference>
<feature type="non-terminal residue" evidence="1">
    <location>
        <position position="1"/>
    </location>
</feature>
<gene>
    <name evidence="1" type="ORF">METZ01_LOCUS417648</name>
</gene>
<evidence type="ECO:0000313" key="1">
    <source>
        <dbReference type="EMBL" id="SVD64794.1"/>
    </source>
</evidence>
<sequence length="191" mass="21335">AYILQDMMSIVLLMLGYDGNMIGYSEARVKEAVKEAKNFMIEKKPLVRKYYDSGAEFQQMMINEDIAVGHAWSGPVSKLIMDGFPAVMTIPKEGSYSFVYCYNIANNGPNPDNAYKFLDALIARPEIGANMTKASGFISTFAGSRKYLTDVEKAAASFSQEELDALQFFRADENKMKYDHIDPACEEIKAA</sequence>
<protein>
    <recommendedName>
        <fullName evidence="2">Extracellular solute-binding protein</fullName>
    </recommendedName>
</protein>